<dbReference type="AlphaFoldDB" id="A0A401HQ62"/>
<dbReference type="HAMAP" id="MF_01135">
    <property type="entry name" value="CdhD"/>
    <property type="match status" value="1"/>
</dbReference>
<dbReference type="InterPro" id="IPR011005">
    <property type="entry name" value="Dihydropteroate_synth-like_sf"/>
</dbReference>
<sequence>MIYNDKFYPLVILMDIDELLNLMKKVKKIKIDNIEITADEIIINIPTLPPIPIPQTPPIREGIKRIVSPVEPKIEIPEVDWSPPVEKYKGYIREVQFGRPKSEGGRGKVIKIGGQRTLYRFEEVQPNPPVVTFDIFDMPMPGLPKPVREYFQDVMEDPVEWAKKCVKEFNADMVTIHHISTDPKLKNTPPKESAKLMEDLLQAVDVPFVIGGSGDPKKDPLVLEACAQVAEGEKCLLASANLDLDYKKVADAAMKYDHNVLSWTIMDPNMAKDLNRRLISHGLDGNRIVMDPTTCSLGYGIEFSINTMIRLRLAGLKGDELVNMPMSSGTTNAIGAREAWMVNPEWGDRRYRLPLWEITTGLTMLLCGVDIFMMLHPLSIAVIKEFGRLLVSKPEKIKVNTDNYEWIRA</sequence>
<dbReference type="Proteomes" id="UP000290527">
    <property type="component" value="Unassembled WGS sequence"/>
</dbReference>
<dbReference type="GO" id="GO:0006730">
    <property type="term" value="P:one-carbon metabolic process"/>
    <property type="evidence" value="ECO:0007669"/>
    <property type="project" value="InterPro"/>
</dbReference>
<dbReference type="NCBIfam" id="TIGR00381">
    <property type="entry name" value="cdhD"/>
    <property type="match status" value="1"/>
</dbReference>
<dbReference type="SUPFAM" id="SSF51717">
    <property type="entry name" value="Dihydropteroate synthetase-like"/>
    <property type="match status" value="1"/>
</dbReference>
<dbReference type="PANTHER" id="PTHR36214">
    <property type="match status" value="1"/>
</dbReference>
<evidence type="ECO:0000259" key="2">
    <source>
        <dbReference type="Pfam" id="PF03599"/>
    </source>
</evidence>
<keyword evidence="3" id="KW-0489">Methyltransferase</keyword>
<evidence type="ECO:0000256" key="1">
    <source>
        <dbReference type="HAMAP-Rule" id="MF_01135"/>
    </source>
</evidence>
<organism evidence="3 4">
    <name type="scientific">Methanofervidicoccus abyssi</name>
    <dbReference type="NCBI Taxonomy" id="2082189"/>
    <lineage>
        <taxon>Archaea</taxon>
        <taxon>Methanobacteriati</taxon>
        <taxon>Methanobacteriota</taxon>
        <taxon>Methanomada group</taxon>
        <taxon>Methanococci</taxon>
        <taxon>Methanococcales</taxon>
        <taxon>Methanofervidicoccus</taxon>
    </lineage>
</organism>
<feature type="domain" description="CO dehydrogenase/acetyl-CoA synthase delta subunit TIM barrel" evidence="2">
    <location>
        <begin position="94"/>
        <end position="376"/>
    </location>
</feature>
<comment type="function">
    <text evidence="1">Part of a complex that catalyzes the reversible cleavage of acetyl-CoA, allowing autotrophic growth from CO(2). Probably maintains the overall quaternary structure of the ACDS complex.</text>
</comment>
<comment type="similarity">
    <text evidence="1">Belongs to the CdhD family.</text>
</comment>
<comment type="caution">
    <text evidence="3">The sequence shown here is derived from an EMBL/GenBank/DDBJ whole genome shotgun (WGS) entry which is preliminary data.</text>
</comment>
<keyword evidence="3" id="KW-0808">Transferase</keyword>
<dbReference type="PANTHER" id="PTHR36214:SF5">
    <property type="entry name" value="ACETYL-COA DECARBONYLASE_SYNTHASE COMPLEX SUBUNIT DELTA"/>
    <property type="match status" value="1"/>
</dbReference>
<dbReference type="GO" id="GO:0032259">
    <property type="term" value="P:methylation"/>
    <property type="evidence" value="ECO:0007669"/>
    <property type="project" value="UniProtKB-KW"/>
</dbReference>
<dbReference type="OrthoDB" id="67748at2157"/>
<proteinExistence type="inferred from homology"/>
<dbReference type="InterPro" id="IPR004486">
    <property type="entry name" value="CO_DH/Ac-CoA_synth_dsu"/>
</dbReference>
<accession>A0A401HQ62</accession>
<keyword evidence="4" id="KW-1185">Reference proteome</keyword>
<comment type="subunit">
    <text evidence="1">Heterodimer of delta and gamma chains. The ACDS complex is made up of alpha, epsilon, beta, gamma and delta chains with a probable stoichiometry of (alpha(2)epsilon(2))(4)-beta(8)-(gamma(1)delta(1))(8).</text>
</comment>
<dbReference type="EMBL" id="BFAX01000003">
    <property type="protein sequence ID" value="GBF36281.1"/>
    <property type="molecule type" value="Genomic_DNA"/>
</dbReference>
<protein>
    <recommendedName>
        <fullName evidence="1">Acetyl-CoA decarbonylase/synthase complex subunit delta</fullName>
        <shortName evidence="1">ACDS complex subunit delta</shortName>
    </recommendedName>
    <alternativeName>
        <fullName evidence="1">Corrinoid/iron-sulfur component small subunit</fullName>
    </alternativeName>
</protein>
<evidence type="ECO:0000313" key="4">
    <source>
        <dbReference type="Proteomes" id="UP000290527"/>
    </source>
</evidence>
<name>A0A401HQ62_9EURY</name>
<evidence type="ECO:0000313" key="3">
    <source>
        <dbReference type="EMBL" id="GBF36281.1"/>
    </source>
</evidence>
<dbReference type="Gene3D" id="3.20.20.20">
    <property type="entry name" value="Dihydropteroate synthase-like"/>
    <property type="match status" value="1"/>
</dbReference>
<dbReference type="NCBIfam" id="NF003378">
    <property type="entry name" value="PRK04452.1-4"/>
    <property type="match status" value="1"/>
</dbReference>
<gene>
    <name evidence="1" type="primary">cdhD</name>
    <name evidence="3" type="ORF">MHHB_P0511</name>
</gene>
<reference evidence="3 4" key="1">
    <citation type="journal article" date="2019" name="Int. J. Syst. Evol. Microbiol.">
        <title>Methanofervidicoccus abyssi gen. nov., sp. nov., a hydrogenotrophic methanogen, isolated from a hydrothermal vent chimney in the Mid-Cayman Spreading Center, the Caribbean Sea.</title>
        <authorList>
            <person name="Sakai S."/>
            <person name="Takaki Y."/>
            <person name="Miyazaki M."/>
            <person name="Ogawara M."/>
            <person name="Yanagawa K."/>
            <person name="Miyazaki J."/>
            <person name="Takai K."/>
        </authorList>
    </citation>
    <scope>NUCLEOTIDE SEQUENCE [LARGE SCALE GENOMIC DNA]</scope>
    <source>
        <strain evidence="3 4">HHB</strain>
    </source>
</reference>
<dbReference type="InterPro" id="IPR051069">
    <property type="entry name" value="ACDS_complex_subunit"/>
</dbReference>
<dbReference type="Pfam" id="PF03599">
    <property type="entry name" value="CdhD"/>
    <property type="match status" value="1"/>
</dbReference>
<dbReference type="GO" id="GO:0008168">
    <property type="term" value="F:methyltransferase activity"/>
    <property type="evidence" value="ECO:0007669"/>
    <property type="project" value="UniProtKB-KW"/>
</dbReference>
<dbReference type="InterPro" id="IPR016041">
    <property type="entry name" value="Ac-CoA_synth_d_su_TIM-brl"/>
</dbReference>